<accession>A0A420YDI9</accession>
<keyword evidence="3" id="KW-1185">Reference proteome</keyword>
<feature type="compositionally biased region" description="Polar residues" evidence="1">
    <location>
        <begin position="231"/>
        <end position="240"/>
    </location>
</feature>
<sequence>MAHIDPCSSDSNDAPVNGVPAVPDSSNHGTSSDTKALTSQANVLQSPVTGAQVTSQGRLDREHVSFPTSTGKRTLGGCTTPQPNHVPKRKHDDNLGSMAKHHKRLNRTNDLALTTDFRAHLPEIVELQSRWRGKLVRAKITANRRPRSMAVLFPGVSSTITLPPVLLGASASYHLVDTSIRQRGANNHRDTFGSNRKYTTHDQDIDKVHAVQSNTRESFTHGTRDLGNYLMGNSGNSPEQLRQDALVGLPNQQAQLQPRRSTDFAANRNGTNRQSGATTAVPPSFAPPSTEIPNKSRPRKRHRLTQRTEPPRLQDQGDPSIIGCPEPSGQAVRPGSSKHLQPSSQAQTASQSRQLLQARLPQRPHEPKEPGKRGRHCQPLQPEQPAPSSAPKVLPPESSEHHGQNRANGPYPCGDVQELDGDNSYFAAAYSEFLVAKAFEHGAARYTFEQHHTTPKLIANVESAYLRFLAAKYPQESDYYRRVASSLRRYQEEPATNANGGGSGGHGNGGS</sequence>
<dbReference type="AlphaFoldDB" id="A0A420YDI9"/>
<dbReference type="EMBL" id="QVQW01000018">
    <property type="protein sequence ID" value="RKU45780.1"/>
    <property type="molecule type" value="Genomic_DNA"/>
</dbReference>
<protein>
    <submittedName>
        <fullName evidence="2">Uncharacterized protein</fullName>
    </submittedName>
</protein>
<feature type="region of interest" description="Disordered" evidence="1">
    <location>
        <begin position="1"/>
        <end position="95"/>
    </location>
</feature>
<comment type="caution">
    <text evidence="2">The sequence shown here is derived from an EMBL/GenBank/DDBJ whole genome shotgun (WGS) entry which is preliminary data.</text>
</comment>
<evidence type="ECO:0000313" key="3">
    <source>
        <dbReference type="Proteomes" id="UP000275385"/>
    </source>
</evidence>
<feature type="compositionally biased region" description="Basic residues" evidence="1">
    <location>
        <begin position="296"/>
        <end position="305"/>
    </location>
</feature>
<gene>
    <name evidence="2" type="ORF">DL546_002461</name>
</gene>
<feature type="region of interest" description="Disordered" evidence="1">
    <location>
        <begin position="253"/>
        <end position="416"/>
    </location>
</feature>
<dbReference type="PROSITE" id="PS50096">
    <property type="entry name" value="IQ"/>
    <property type="match status" value="1"/>
</dbReference>
<proteinExistence type="predicted"/>
<dbReference type="Proteomes" id="UP000275385">
    <property type="component" value="Unassembled WGS sequence"/>
</dbReference>
<feature type="compositionally biased region" description="Low complexity" evidence="1">
    <location>
        <begin position="340"/>
        <end position="358"/>
    </location>
</feature>
<feature type="compositionally biased region" description="Polar residues" evidence="1">
    <location>
        <begin position="24"/>
        <end position="57"/>
    </location>
</feature>
<feature type="region of interest" description="Disordered" evidence="1">
    <location>
        <begin position="491"/>
        <end position="511"/>
    </location>
</feature>
<reference evidence="2 3" key="1">
    <citation type="submission" date="2018-08" db="EMBL/GenBank/DDBJ databases">
        <title>Draft genome of the lignicolous fungus Coniochaeta pulveracea.</title>
        <authorList>
            <person name="Borstlap C.J."/>
            <person name="De Witt R.N."/>
            <person name="Botha A."/>
            <person name="Volschenk H."/>
        </authorList>
    </citation>
    <scope>NUCLEOTIDE SEQUENCE [LARGE SCALE GENOMIC DNA]</scope>
    <source>
        <strain evidence="2 3">CAB683</strain>
    </source>
</reference>
<evidence type="ECO:0000313" key="2">
    <source>
        <dbReference type="EMBL" id="RKU45780.1"/>
    </source>
</evidence>
<name>A0A420YDI9_9PEZI</name>
<feature type="compositionally biased region" description="Gly residues" evidence="1">
    <location>
        <begin position="499"/>
        <end position="511"/>
    </location>
</feature>
<organism evidence="2 3">
    <name type="scientific">Coniochaeta pulveracea</name>
    <dbReference type="NCBI Taxonomy" id="177199"/>
    <lineage>
        <taxon>Eukaryota</taxon>
        <taxon>Fungi</taxon>
        <taxon>Dikarya</taxon>
        <taxon>Ascomycota</taxon>
        <taxon>Pezizomycotina</taxon>
        <taxon>Sordariomycetes</taxon>
        <taxon>Sordariomycetidae</taxon>
        <taxon>Coniochaetales</taxon>
        <taxon>Coniochaetaceae</taxon>
        <taxon>Coniochaeta</taxon>
    </lineage>
</organism>
<feature type="compositionally biased region" description="Basic and acidic residues" evidence="1">
    <location>
        <begin position="363"/>
        <end position="372"/>
    </location>
</feature>
<feature type="region of interest" description="Disordered" evidence="1">
    <location>
        <begin position="210"/>
        <end position="240"/>
    </location>
</feature>
<feature type="compositionally biased region" description="Polar residues" evidence="1">
    <location>
        <begin position="268"/>
        <end position="278"/>
    </location>
</feature>
<feature type="compositionally biased region" description="Polar residues" evidence="1">
    <location>
        <begin position="66"/>
        <end position="83"/>
    </location>
</feature>
<feature type="region of interest" description="Disordered" evidence="1">
    <location>
        <begin position="185"/>
        <end position="204"/>
    </location>
</feature>
<evidence type="ECO:0000256" key="1">
    <source>
        <dbReference type="SAM" id="MobiDB-lite"/>
    </source>
</evidence>